<dbReference type="InterPro" id="IPR014710">
    <property type="entry name" value="RmlC-like_jellyroll"/>
</dbReference>
<proteinExistence type="predicted"/>
<sequence length="192" mass="21861">MSQHTEYPVSHVLITRQHAEKDAEMIGQKNKLEEANNNGRKIFATRIMPDFGEELITESLWKAPSVLPTGKGGLELATFTEYSAQDRHKHQRGIEIYTVLKGIMQIYINDTGPHLLHAGDEIVILPGTIHEVIQQKHSDRDKEAAFELIVRVHSVYCHGAEDKYAQLKSNGPWLAWSDLSKTQRFSAYKKQK</sequence>
<dbReference type="Pfam" id="PF07883">
    <property type="entry name" value="Cupin_2"/>
    <property type="match status" value="1"/>
</dbReference>
<dbReference type="CDD" id="cd02208">
    <property type="entry name" value="cupin_RmlC-like"/>
    <property type="match status" value="1"/>
</dbReference>
<dbReference type="OrthoDB" id="9798709at2"/>
<dbReference type="InterPro" id="IPR013096">
    <property type="entry name" value="Cupin_2"/>
</dbReference>
<feature type="domain" description="Cupin type-2" evidence="1">
    <location>
        <begin position="86"/>
        <end position="133"/>
    </location>
</feature>
<name>A1SVI1_PSYIN</name>
<accession>A1SVI1</accession>
<evidence type="ECO:0000259" key="1">
    <source>
        <dbReference type="Pfam" id="PF07883"/>
    </source>
</evidence>
<organism evidence="2 3">
    <name type="scientific">Psychromonas ingrahamii (strain DSM 17664 / CCUG 51855 / 37)</name>
    <dbReference type="NCBI Taxonomy" id="357804"/>
    <lineage>
        <taxon>Bacteria</taxon>
        <taxon>Pseudomonadati</taxon>
        <taxon>Pseudomonadota</taxon>
        <taxon>Gammaproteobacteria</taxon>
        <taxon>Alteromonadales</taxon>
        <taxon>Psychromonadaceae</taxon>
        <taxon>Psychromonas</taxon>
    </lineage>
</organism>
<dbReference type="Proteomes" id="UP000000639">
    <property type="component" value="Chromosome"/>
</dbReference>
<protein>
    <recommendedName>
        <fullName evidence="1">Cupin type-2 domain-containing protein</fullName>
    </recommendedName>
</protein>
<dbReference type="HOGENOM" id="CLU_1414137_0_0_6"/>
<dbReference type="eggNOG" id="COG1917">
    <property type="taxonomic scope" value="Bacteria"/>
</dbReference>
<evidence type="ECO:0000313" key="3">
    <source>
        <dbReference type="Proteomes" id="UP000000639"/>
    </source>
</evidence>
<dbReference type="KEGG" id="pin:Ping_1710"/>
<reference evidence="2 3" key="1">
    <citation type="submission" date="2007-01" db="EMBL/GenBank/DDBJ databases">
        <title>Complete sequence of Psychromonas ingrahamii 37.</title>
        <authorList>
            <consortium name="US DOE Joint Genome Institute"/>
            <person name="Copeland A."/>
            <person name="Lucas S."/>
            <person name="Lapidus A."/>
            <person name="Barry K."/>
            <person name="Detter J.C."/>
            <person name="Glavina del Rio T."/>
            <person name="Hammon N."/>
            <person name="Israni S."/>
            <person name="Dalin E."/>
            <person name="Tice H."/>
            <person name="Pitluck S."/>
            <person name="Thompson L.S."/>
            <person name="Brettin T."/>
            <person name="Bruce D."/>
            <person name="Han C."/>
            <person name="Tapia R."/>
            <person name="Schmutz J."/>
            <person name="Larimer F."/>
            <person name="Land M."/>
            <person name="Hauser L."/>
            <person name="Kyrpides N."/>
            <person name="Ivanova N."/>
            <person name="Staley J."/>
            <person name="Richardson P."/>
        </authorList>
    </citation>
    <scope>NUCLEOTIDE SEQUENCE [LARGE SCALE GENOMIC DNA]</scope>
    <source>
        <strain evidence="2 3">37</strain>
    </source>
</reference>
<dbReference type="Gene3D" id="2.60.120.10">
    <property type="entry name" value="Jelly Rolls"/>
    <property type="match status" value="1"/>
</dbReference>
<dbReference type="RefSeq" id="WP_011770056.1">
    <property type="nucleotide sequence ID" value="NC_008709.1"/>
</dbReference>
<gene>
    <name evidence="2" type="ordered locus">Ping_1710</name>
</gene>
<dbReference type="InterPro" id="IPR011051">
    <property type="entry name" value="RmlC_Cupin_sf"/>
</dbReference>
<dbReference type="SUPFAM" id="SSF51182">
    <property type="entry name" value="RmlC-like cupins"/>
    <property type="match status" value="1"/>
</dbReference>
<dbReference type="STRING" id="357804.Ping_1710"/>
<dbReference type="EMBL" id="CP000510">
    <property type="protein sequence ID" value="ABM03496.1"/>
    <property type="molecule type" value="Genomic_DNA"/>
</dbReference>
<evidence type="ECO:0000313" key="2">
    <source>
        <dbReference type="EMBL" id="ABM03496.1"/>
    </source>
</evidence>
<keyword evidence="3" id="KW-1185">Reference proteome</keyword>
<dbReference type="AlphaFoldDB" id="A1SVI1"/>